<dbReference type="EMBL" id="JAEPRB010000211">
    <property type="protein sequence ID" value="KAG2218773.1"/>
    <property type="molecule type" value="Genomic_DNA"/>
</dbReference>
<evidence type="ECO:0000259" key="1">
    <source>
        <dbReference type="Pfam" id="PF06985"/>
    </source>
</evidence>
<reference evidence="2 3" key="1">
    <citation type="submission" date="2020-12" db="EMBL/GenBank/DDBJ databases">
        <title>Metabolic potential, ecology and presence of endohyphal bacteria is reflected in genomic diversity of Mucoromycotina.</title>
        <authorList>
            <person name="Muszewska A."/>
            <person name="Okrasinska A."/>
            <person name="Steczkiewicz K."/>
            <person name="Drgas O."/>
            <person name="Orlowska M."/>
            <person name="Perlinska-Lenart U."/>
            <person name="Aleksandrzak-Piekarczyk T."/>
            <person name="Szatraj K."/>
            <person name="Zielenkiewicz U."/>
            <person name="Pilsyk S."/>
            <person name="Malc E."/>
            <person name="Mieczkowski P."/>
            <person name="Kruszewska J.S."/>
            <person name="Biernat P."/>
            <person name="Pawlowska J."/>
        </authorList>
    </citation>
    <scope>NUCLEOTIDE SEQUENCE [LARGE SCALE GENOMIC DNA]</scope>
    <source>
        <strain evidence="2 3">CBS 142.35</strain>
    </source>
</reference>
<dbReference type="InterPro" id="IPR052895">
    <property type="entry name" value="HetReg/Transcr_Mod"/>
</dbReference>
<dbReference type="AlphaFoldDB" id="A0A8H7RZQ7"/>
<evidence type="ECO:0000313" key="2">
    <source>
        <dbReference type="EMBL" id="KAG2218773.1"/>
    </source>
</evidence>
<accession>A0A8H7RZQ7</accession>
<organism evidence="2 3">
    <name type="scientific">Circinella minor</name>
    <dbReference type="NCBI Taxonomy" id="1195481"/>
    <lineage>
        <taxon>Eukaryota</taxon>
        <taxon>Fungi</taxon>
        <taxon>Fungi incertae sedis</taxon>
        <taxon>Mucoromycota</taxon>
        <taxon>Mucoromycotina</taxon>
        <taxon>Mucoromycetes</taxon>
        <taxon>Mucorales</taxon>
        <taxon>Lichtheimiaceae</taxon>
        <taxon>Circinella</taxon>
    </lineage>
</organism>
<dbReference type="PANTHER" id="PTHR24148:SF64">
    <property type="entry name" value="HETEROKARYON INCOMPATIBILITY DOMAIN-CONTAINING PROTEIN"/>
    <property type="match status" value="1"/>
</dbReference>
<dbReference type="Proteomes" id="UP000646827">
    <property type="component" value="Unassembled WGS sequence"/>
</dbReference>
<dbReference type="Pfam" id="PF06985">
    <property type="entry name" value="HET"/>
    <property type="match status" value="1"/>
</dbReference>
<sequence length="603" mass="70573">MTGGEYRPTWLIRVFDWRKVPGTEAVDGYHTISYCWEQSGEVIKKKTTNNGNDEYSFVDNGQHCIVEGYNLYEDEILEVVDSMETEEDGYQNENKEDGYKNFYENANEEAINSTECLQWCKPKSKTPTIRNVTYDQLLQQVCKDFQVTYVWYDKVCIDQADNKAKSREINQMHKIYRNACYTIAMIPEVILYDPKDFEHQVFGKGHKAQKKFIDDVWYSCWFKRSWTLEEVMMSRRILIVGTNTNMFQHSLHSADRPTTVDFLSNALLNFGGSEQNEGSVNQALAFAHFRTSTKPHDKIYTLRNTFSYMFNYIETSYSTDIKTIFYDFYRRVAMEDFSILCFGSNRYFDGNIYNQSTIDNYNLPSWTGVAGHHITDRVTSTTHPQLRYRIDNAMLMHIATTRYWKISITPYDHGCYSLSKNSIEDSNSYLEKISRIRLARFNEKWTNMTTADKDTVLFEWLVNMQNAASLYMTHYHQRQDSLLTQARPLTLTEDCEECIVLPILFNIHGPLHSQPDADVSNFFIVNYARSYCLPVLRECTKGNGQYRVIGIYYVGEHVNLYEPTFEWGHFIGREASNTDDTVEILDALFENNCYDVPKEFIIE</sequence>
<comment type="caution">
    <text evidence="2">The sequence shown here is derived from an EMBL/GenBank/DDBJ whole genome shotgun (WGS) entry which is preliminary data.</text>
</comment>
<dbReference type="OrthoDB" id="20872at2759"/>
<dbReference type="PANTHER" id="PTHR24148">
    <property type="entry name" value="ANKYRIN REPEAT DOMAIN-CONTAINING PROTEIN 39 HOMOLOG-RELATED"/>
    <property type="match status" value="1"/>
</dbReference>
<dbReference type="InterPro" id="IPR010730">
    <property type="entry name" value="HET"/>
</dbReference>
<evidence type="ECO:0000313" key="3">
    <source>
        <dbReference type="Proteomes" id="UP000646827"/>
    </source>
</evidence>
<keyword evidence="3" id="KW-1185">Reference proteome</keyword>
<proteinExistence type="predicted"/>
<name>A0A8H7RZQ7_9FUNG</name>
<gene>
    <name evidence="2" type="ORF">INT45_012993</name>
</gene>
<protein>
    <recommendedName>
        <fullName evidence="1">Heterokaryon incompatibility domain-containing protein</fullName>
    </recommendedName>
</protein>
<feature type="domain" description="Heterokaryon incompatibility" evidence="1">
    <location>
        <begin position="134"/>
        <end position="230"/>
    </location>
</feature>